<evidence type="ECO:0000256" key="2">
    <source>
        <dbReference type="ARBA" id="ARBA00022543"/>
    </source>
</evidence>
<dbReference type="SUPFAM" id="SSF55785">
    <property type="entry name" value="PYP-like sensor domain (PAS domain)"/>
    <property type="match status" value="2"/>
</dbReference>
<dbReference type="InterPro" id="IPR005467">
    <property type="entry name" value="His_kinase_dom"/>
</dbReference>
<name>A0AAV6LAR6_9ERIC</name>
<feature type="compositionally biased region" description="Low complexity" evidence="9">
    <location>
        <begin position="40"/>
        <end position="54"/>
    </location>
</feature>
<organism evidence="13 14">
    <name type="scientific">Rhododendron griersonianum</name>
    <dbReference type="NCBI Taxonomy" id="479676"/>
    <lineage>
        <taxon>Eukaryota</taxon>
        <taxon>Viridiplantae</taxon>
        <taxon>Streptophyta</taxon>
        <taxon>Embryophyta</taxon>
        <taxon>Tracheophyta</taxon>
        <taxon>Spermatophyta</taxon>
        <taxon>Magnoliopsida</taxon>
        <taxon>eudicotyledons</taxon>
        <taxon>Gunneridae</taxon>
        <taxon>Pentapetalae</taxon>
        <taxon>asterids</taxon>
        <taxon>Ericales</taxon>
        <taxon>Ericaceae</taxon>
        <taxon>Ericoideae</taxon>
        <taxon>Rhodoreae</taxon>
        <taxon>Rhododendron</taxon>
    </lineage>
</organism>
<dbReference type="PROSITE" id="PS50109">
    <property type="entry name" value="HIS_KIN"/>
    <property type="match status" value="1"/>
</dbReference>
<gene>
    <name evidence="13" type="ORF">RHGRI_005042</name>
</gene>
<dbReference type="InterPro" id="IPR036890">
    <property type="entry name" value="HATPase_C_sf"/>
</dbReference>
<keyword evidence="3" id="KW-0716">Sensory transduction</keyword>
<dbReference type="Pfam" id="PF00360">
    <property type="entry name" value="PHY"/>
    <property type="match status" value="1"/>
</dbReference>
<evidence type="ECO:0000256" key="7">
    <source>
        <dbReference type="ARBA" id="ARBA00023170"/>
    </source>
</evidence>
<dbReference type="SUPFAM" id="SSF55781">
    <property type="entry name" value="GAF domain-like"/>
    <property type="match status" value="2"/>
</dbReference>
<evidence type="ECO:0000256" key="3">
    <source>
        <dbReference type="ARBA" id="ARBA00022606"/>
    </source>
</evidence>
<dbReference type="AlphaFoldDB" id="A0AAV6LAR6"/>
<dbReference type="InterPro" id="IPR043150">
    <property type="entry name" value="Phytochrome_PHY_sf"/>
</dbReference>
<dbReference type="PROSITE" id="PS50046">
    <property type="entry name" value="PHYTOCHROME_2"/>
    <property type="match status" value="1"/>
</dbReference>
<feature type="coiled-coil region" evidence="8">
    <location>
        <begin position="465"/>
        <end position="492"/>
    </location>
</feature>
<dbReference type="Gene3D" id="3.30.450.20">
    <property type="entry name" value="PAS domain"/>
    <property type="match status" value="1"/>
</dbReference>
<dbReference type="InterPro" id="IPR001294">
    <property type="entry name" value="Phytochrome"/>
</dbReference>
<comment type="caution">
    <text evidence="13">The sequence shown here is derived from an EMBL/GenBank/DDBJ whole genome shotgun (WGS) entry which is preliminary data.</text>
</comment>
<feature type="domain" description="Phytochrome chromophore attachment site" evidence="10">
    <location>
        <begin position="247"/>
        <end position="329"/>
    </location>
</feature>
<dbReference type="InterPro" id="IPR003661">
    <property type="entry name" value="HisK_dim/P_dom"/>
</dbReference>
<feature type="domain" description="PAS" evidence="12">
    <location>
        <begin position="483"/>
        <end position="526"/>
    </location>
</feature>
<dbReference type="Proteomes" id="UP000823749">
    <property type="component" value="Chromosome 2"/>
</dbReference>
<dbReference type="Pfam" id="PF00512">
    <property type="entry name" value="HisKA"/>
    <property type="match status" value="1"/>
</dbReference>
<evidence type="ECO:0000313" key="13">
    <source>
        <dbReference type="EMBL" id="KAG5562165.1"/>
    </source>
</evidence>
<dbReference type="PRINTS" id="PR01033">
    <property type="entry name" value="PHYTOCHROME"/>
</dbReference>
<dbReference type="PANTHER" id="PTHR47876">
    <property type="entry name" value="OS08G0260000 PROTEIN"/>
    <property type="match status" value="1"/>
</dbReference>
<dbReference type="InterPro" id="IPR013767">
    <property type="entry name" value="PAS_fold"/>
</dbReference>
<evidence type="ECO:0000256" key="5">
    <source>
        <dbReference type="ARBA" id="ARBA00023015"/>
    </source>
</evidence>
<keyword evidence="5" id="KW-0805">Transcription regulation</keyword>
<comment type="similarity">
    <text evidence="1">Belongs to the phytochrome family.</text>
</comment>
<dbReference type="Gene3D" id="3.30.565.10">
    <property type="entry name" value="Histidine kinase-like ATPase, C-terminal domain"/>
    <property type="match status" value="1"/>
</dbReference>
<keyword evidence="14" id="KW-1185">Reference proteome</keyword>
<dbReference type="Pfam" id="PF00989">
    <property type="entry name" value="PAS"/>
    <property type="match status" value="2"/>
</dbReference>
<evidence type="ECO:0000256" key="9">
    <source>
        <dbReference type="SAM" id="MobiDB-lite"/>
    </source>
</evidence>
<proteinExistence type="inferred from homology"/>
<dbReference type="SMART" id="SM00388">
    <property type="entry name" value="HisKA"/>
    <property type="match status" value="1"/>
</dbReference>
<dbReference type="InterPro" id="IPR016132">
    <property type="entry name" value="Phyto_chromo_attachment"/>
</dbReference>
<evidence type="ECO:0000256" key="8">
    <source>
        <dbReference type="SAM" id="Coils"/>
    </source>
</evidence>
<dbReference type="Pfam" id="PF08446">
    <property type="entry name" value="PAS_2"/>
    <property type="match status" value="1"/>
</dbReference>
<reference evidence="13" key="1">
    <citation type="submission" date="2020-08" db="EMBL/GenBank/DDBJ databases">
        <title>Plant Genome Project.</title>
        <authorList>
            <person name="Zhang R.-G."/>
        </authorList>
    </citation>
    <scope>NUCLEOTIDE SEQUENCE</scope>
    <source>
        <strain evidence="13">WSP0</strain>
        <tissue evidence="13">Leaf</tissue>
    </source>
</reference>
<dbReference type="EMBL" id="JACTNZ010000002">
    <property type="protein sequence ID" value="KAG5562165.1"/>
    <property type="molecule type" value="Genomic_DNA"/>
</dbReference>
<dbReference type="Gene3D" id="3.30.450.270">
    <property type="match status" value="1"/>
</dbReference>
<feature type="region of interest" description="Disordered" evidence="9">
    <location>
        <begin position="1"/>
        <end position="54"/>
    </location>
</feature>
<keyword evidence="4" id="KW-0157">Chromophore</keyword>
<evidence type="ECO:0000259" key="10">
    <source>
        <dbReference type="PROSITE" id="PS50046"/>
    </source>
</evidence>
<dbReference type="GO" id="GO:0009584">
    <property type="term" value="P:detection of visible light"/>
    <property type="evidence" value="ECO:0007669"/>
    <property type="project" value="InterPro"/>
</dbReference>
<dbReference type="InterPro" id="IPR000014">
    <property type="entry name" value="PAS"/>
</dbReference>
<feature type="compositionally biased region" description="Basic and acidic residues" evidence="9">
    <location>
        <begin position="1"/>
        <end position="20"/>
    </location>
</feature>
<dbReference type="InterPro" id="IPR013515">
    <property type="entry name" value="Phytochrome_cen-reg"/>
</dbReference>
<evidence type="ECO:0000256" key="6">
    <source>
        <dbReference type="ARBA" id="ARBA00023163"/>
    </source>
</evidence>
<evidence type="ECO:0000313" key="14">
    <source>
        <dbReference type="Proteomes" id="UP000823749"/>
    </source>
</evidence>
<keyword evidence="8" id="KW-0175">Coiled coil</keyword>
<keyword evidence="7" id="KW-0675">Receptor</keyword>
<evidence type="ECO:0000259" key="11">
    <source>
        <dbReference type="PROSITE" id="PS50109"/>
    </source>
</evidence>
<evidence type="ECO:0000256" key="4">
    <source>
        <dbReference type="ARBA" id="ARBA00022991"/>
    </source>
</evidence>
<dbReference type="InterPro" id="IPR029016">
    <property type="entry name" value="GAF-like_dom_sf"/>
</dbReference>
<dbReference type="InterPro" id="IPR035965">
    <property type="entry name" value="PAS-like_dom_sf"/>
</dbReference>
<sequence length="915" mass="101843">MEKVSPTHRQINEKNPEASLRRTHYQSRIKNGVGEQRKTSSAASNMNQNNSSRNSKAIAQYNADAGLLAEFEQSADSGKSFNYSRSVTNAPKKAPEEQITAYLSKIQRGGLIQSFGCMLAIEEPTFKIISYSENCFDFMGLDSLFDAKHEMGLIGIDARTLFSPSSVASLVKAVQSWDISMLNPICFHSRSTQKPFYAILHRIDVGVIIDLEPVSWGDPSLSLVGAVQSQKLAVRAISRLQSLPGGDIGALCDTIVEDVQKLTGYDRVMVYKFHDDNHGEVVSEIRRSDLEPYLGLHYPATDIPQAARFLYKQNRVGMICDCQANQVRIKEIAEWLINNHGDSTGLSTVSLADAGYSGASILGDAICGMATARITSKDFLFWFRGHSVKEVKWGGAMHNPVDKDDDDGSMNPRSSFSAFLEEVRNRSLPWEISEINVIQSMQLIMRDTFQEIEDRGTKAIIAAHNNNSEERLDELSSVAGEMNAKIAELTRLQASEAMGKSLLDEIVHEDSCGVAENLICRALQGAGKIWAFIPKFPFISIRLLHPSQTTPSLSDCSPASISATSTLSLSSGVIIHQFPDSGEEEKNVELKLQKLGQNEQKSDIYIMASACASRDYTNNVVGVCFVGQDITSERVVMDKFIRLQAMEKLTGWMKDEIIGKMLPGEIFGGFCRLKGREILTKFTILLYQVIGGQDPEKFPFGFFDRKGEYVEVVLMADKRTDEDGNIIGCFCFLQNVVSDVQAVGNKQEDGEHFSKLELDYIRQELKNPLYGIRFIHKLLEDSAVSEDQKQFLETSDACERQIISIIEDMDLRSIEEGSMELNVEEFLLVSVVDAIVSQVMMLSKEKNLQLVHEIPDGFKAKHLLGDQVRLQLVSSDFLLNIARYAPSPDGWVEIKVSPGLEVRQDGNELVHLQIS</sequence>
<protein>
    <recommendedName>
        <fullName evidence="15">Phytochrome</fullName>
    </recommendedName>
</protein>
<keyword evidence="2" id="KW-0600">Photoreceptor protein</keyword>
<dbReference type="GO" id="GO:0006355">
    <property type="term" value="P:regulation of DNA-templated transcription"/>
    <property type="evidence" value="ECO:0007669"/>
    <property type="project" value="InterPro"/>
</dbReference>
<dbReference type="InterPro" id="IPR013654">
    <property type="entry name" value="PAS_2"/>
</dbReference>
<dbReference type="GO" id="GO:0009881">
    <property type="term" value="F:photoreceptor activity"/>
    <property type="evidence" value="ECO:0007669"/>
    <property type="project" value="UniProtKB-KW"/>
</dbReference>
<dbReference type="CDD" id="cd00082">
    <property type="entry name" value="HisKA"/>
    <property type="match status" value="1"/>
</dbReference>
<evidence type="ECO:0000256" key="1">
    <source>
        <dbReference type="ARBA" id="ARBA00008235"/>
    </source>
</evidence>
<dbReference type="PROSITE" id="PS50112">
    <property type="entry name" value="PAS"/>
    <property type="match status" value="1"/>
</dbReference>
<feature type="domain" description="Histidine kinase" evidence="11">
    <location>
        <begin position="760"/>
        <end position="915"/>
    </location>
</feature>
<evidence type="ECO:0008006" key="15">
    <source>
        <dbReference type="Google" id="ProtNLM"/>
    </source>
</evidence>
<evidence type="ECO:0000259" key="12">
    <source>
        <dbReference type="PROSITE" id="PS50112"/>
    </source>
</evidence>
<dbReference type="GO" id="GO:0000155">
    <property type="term" value="F:phosphorelay sensor kinase activity"/>
    <property type="evidence" value="ECO:0007669"/>
    <property type="project" value="InterPro"/>
</dbReference>
<dbReference type="PANTHER" id="PTHR47876:SF3">
    <property type="entry name" value="PHYTOCHROME 1"/>
    <property type="match status" value="1"/>
</dbReference>
<accession>A0AAV6LAR6</accession>
<keyword evidence="6" id="KW-0804">Transcription</keyword>
<dbReference type="Gene3D" id="3.30.450.40">
    <property type="match status" value="2"/>
</dbReference>